<organism evidence="1 2">
    <name type="scientific">Streptomyces lydicus</name>
    <dbReference type="NCBI Taxonomy" id="47763"/>
    <lineage>
        <taxon>Bacteria</taxon>
        <taxon>Bacillati</taxon>
        <taxon>Actinomycetota</taxon>
        <taxon>Actinomycetes</taxon>
        <taxon>Kitasatosporales</taxon>
        <taxon>Streptomycetaceae</taxon>
        <taxon>Streptomyces</taxon>
    </lineage>
</organism>
<dbReference type="AlphaFoldDB" id="A0A3S9Y821"/>
<gene>
    <name evidence="1" type="ORF">DDE74_07780</name>
</gene>
<name>A0A3S9Y821_9ACTN</name>
<evidence type="ECO:0008006" key="3">
    <source>
        <dbReference type="Google" id="ProtNLM"/>
    </source>
</evidence>
<evidence type="ECO:0000313" key="1">
    <source>
        <dbReference type="EMBL" id="AZS70854.1"/>
    </source>
</evidence>
<dbReference type="EMBL" id="CP029042">
    <property type="protein sequence ID" value="AZS70854.1"/>
    <property type="molecule type" value="Genomic_DNA"/>
</dbReference>
<reference evidence="1 2" key="1">
    <citation type="submission" date="2018-04" db="EMBL/GenBank/DDBJ databases">
        <title>Complete genome sequences of Streptomyces lydicus strain WYEC and characterization of antagonistic properties of biological control agents.</title>
        <authorList>
            <person name="Mariita R.M."/>
            <person name="Sello J.K."/>
        </authorList>
    </citation>
    <scope>NUCLEOTIDE SEQUENCE [LARGE SCALE GENOMIC DNA]</scope>
    <source>
        <strain evidence="1 2">WYEC 108</strain>
    </source>
</reference>
<sequence length="63" mass="7009">MNGAGNPWVGDLVHDEDADRTGIISDVRKGVYVLRPDTGPGEWFCSAPDRLTLIVPREERRDS</sequence>
<accession>A0A3S9Y821</accession>
<proteinExistence type="predicted"/>
<protein>
    <recommendedName>
        <fullName evidence="3">DUF1918 domain-containing protein</fullName>
    </recommendedName>
</protein>
<dbReference type="Proteomes" id="UP000275579">
    <property type="component" value="Chromosome"/>
</dbReference>
<evidence type="ECO:0000313" key="2">
    <source>
        <dbReference type="Proteomes" id="UP000275579"/>
    </source>
</evidence>
<dbReference type="RefSeq" id="WP_127149986.1">
    <property type="nucleotide sequence ID" value="NZ_CP029042.1"/>
</dbReference>